<proteinExistence type="predicted"/>
<organism evidence="6 7">
    <name type="scientific">Paraflavisolibacter caeni</name>
    <dbReference type="NCBI Taxonomy" id="2982496"/>
    <lineage>
        <taxon>Bacteria</taxon>
        <taxon>Pseudomonadati</taxon>
        <taxon>Bacteroidota</taxon>
        <taxon>Chitinophagia</taxon>
        <taxon>Chitinophagales</taxon>
        <taxon>Chitinophagaceae</taxon>
        <taxon>Paraflavisolibacter</taxon>
    </lineage>
</organism>
<comment type="caution">
    <text evidence="6">The sequence shown here is derived from an EMBL/GenBank/DDBJ whole genome shotgun (WGS) entry which is preliminary data.</text>
</comment>
<keyword evidence="2 5" id="KW-0812">Transmembrane</keyword>
<feature type="transmembrane region" description="Helical" evidence="5">
    <location>
        <begin position="360"/>
        <end position="382"/>
    </location>
</feature>
<dbReference type="InterPro" id="IPR050598">
    <property type="entry name" value="AminoAcid_Transporter"/>
</dbReference>
<comment type="subcellular location">
    <subcellularLocation>
        <location evidence="1">Membrane</location>
        <topology evidence="1">Multi-pass membrane protein</topology>
    </subcellularLocation>
</comment>
<dbReference type="EMBL" id="JAOTIF010000019">
    <property type="protein sequence ID" value="MCU7551330.1"/>
    <property type="molecule type" value="Genomic_DNA"/>
</dbReference>
<reference evidence="6" key="2">
    <citation type="submission" date="2023-04" db="EMBL/GenBank/DDBJ databases">
        <title>Paracnuella aquatica gen. nov., sp. nov., a member of the family Chitinophagaceae isolated from a hot spring.</title>
        <authorList>
            <person name="Wang C."/>
        </authorList>
    </citation>
    <scope>NUCLEOTIDE SEQUENCE</scope>
    <source>
        <strain evidence="6">LB-8</strain>
    </source>
</reference>
<keyword evidence="3 5" id="KW-1133">Transmembrane helix</keyword>
<dbReference type="AlphaFoldDB" id="A0A9X3B8W0"/>
<dbReference type="GO" id="GO:0016020">
    <property type="term" value="C:membrane"/>
    <property type="evidence" value="ECO:0007669"/>
    <property type="project" value="UniProtKB-SubCell"/>
</dbReference>
<evidence type="ECO:0000256" key="2">
    <source>
        <dbReference type="ARBA" id="ARBA00022692"/>
    </source>
</evidence>
<name>A0A9X3B8W0_9BACT</name>
<dbReference type="PANTHER" id="PTHR11785:SF512">
    <property type="entry name" value="SOBREMESA, ISOFORM B"/>
    <property type="match status" value="1"/>
</dbReference>
<sequence>MTQKLKNLLGTFDLTMIVVSLVIGMGIFRSSFNVAKDAGSPVIFFIAWILGGIIALFGALTFAEIGSRYPVTGGFYKIYSYCYHPALAFMINGIILISNAASVSAVALIGAGYLRGLLPVTYQTETVVQLVALAAVIVFFFVNYLGFKMSVKTQNVLMVIKILIVLFICAGLFYPASQAMPVQQVTGNTTFWGQVQALGAALIAVSFTYGGYQQTINFGGEVQHPQRIIPKAIFWGIAIIVSLYLLTNWAYFHTLGFNGIVYNAAGIESKSDLAARHVQSYVGNYGYSIMSLLLFFAVLAYVNIGLMSNPRVLYAMADEGVMPPFLKKVNEKSQVLVYALPVFAAVAVITLFFARTFEEILDYVIFLDSIGLATAVGSIFILRRKTAHLDNTNIYKMKGYPWMPVIYILAYAFVSLSIILRNPKSALIGFAMFLGFYPLYLLSRKLNQTRNGNKRNPE</sequence>
<dbReference type="GO" id="GO:0015179">
    <property type="term" value="F:L-amino acid transmembrane transporter activity"/>
    <property type="evidence" value="ECO:0007669"/>
    <property type="project" value="TreeGrafter"/>
</dbReference>
<accession>A0A9X3B8W0</accession>
<dbReference type="PIRSF" id="PIRSF006060">
    <property type="entry name" value="AA_transporter"/>
    <property type="match status" value="1"/>
</dbReference>
<evidence type="ECO:0000256" key="1">
    <source>
        <dbReference type="ARBA" id="ARBA00004141"/>
    </source>
</evidence>
<feature type="transmembrane region" description="Helical" evidence="5">
    <location>
        <begin position="12"/>
        <end position="30"/>
    </location>
</feature>
<feature type="transmembrane region" description="Helical" evidence="5">
    <location>
        <begin position="232"/>
        <end position="252"/>
    </location>
</feature>
<feature type="transmembrane region" description="Helical" evidence="5">
    <location>
        <begin position="42"/>
        <end position="65"/>
    </location>
</feature>
<keyword evidence="4 5" id="KW-0472">Membrane</keyword>
<evidence type="ECO:0000256" key="5">
    <source>
        <dbReference type="SAM" id="Phobius"/>
    </source>
</evidence>
<gene>
    <name evidence="6" type="ORF">OCK74_19570</name>
</gene>
<evidence type="ECO:0000313" key="7">
    <source>
        <dbReference type="Proteomes" id="UP001155483"/>
    </source>
</evidence>
<feature type="transmembrane region" description="Helical" evidence="5">
    <location>
        <begin position="335"/>
        <end position="354"/>
    </location>
</feature>
<reference evidence="6" key="1">
    <citation type="submission" date="2022-09" db="EMBL/GenBank/DDBJ databases">
        <authorList>
            <person name="Yuan C."/>
            <person name="Ke Z."/>
        </authorList>
    </citation>
    <scope>NUCLEOTIDE SEQUENCE</scope>
    <source>
        <strain evidence="6">LB-8</strain>
    </source>
</reference>
<keyword evidence="7" id="KW-1185">Reference proteome</keyword>
<evidence type="ECO:0000256" key="3">
    <source>
        <dbReference type="ARBA" id="ARBA00022989"/>
    </source>
</evidence>
<dbReference type="Gene3D" id="1.20.1740.10">
    <property type="entry name" value="Amino acid/polyamine transporter I"/>
    <property type="match status" value="1"/>
</dbReference>
<feature type="transmembrane region" description="Helical" evidence="5">
    <location>
        <begin position="402"/>
        <end position="420"/>
    </location>
</feature>
<protein>
    <submittedName>
        <fullName evidence="6">Amino acid permease</fullName>
    </submittedName>
</protein>
<feature type="transmembrane region" description="Helical" evidence="5">
    <location>
        <begin position="158"/>
        <end position="176"/>
    </location>
</feature>
<dbReference type="RefSeq" id="WP_279298769.1">
    <property type="nucleotide sequence ID" value="NZ_JAOTIF010000019.1"/>
</dbReference>
<feature type="transmembrane region" description="Helical" evidence="5">
    <location>
        <begin position="191"/>
        <end position="212"/>
    </location>
</feature>
<dbReference type="PANTHER" id="PTHR11785">
    <property type="entry name" value="AMINO ACID TRANSPORTER"/>
    <property type="match status" value="1"/>
</dbReference>
<dbReference type="Pfam" id="PF13520">
    <property type="entry name" value="AA_permease_2"/>
    <property type="match status" value="1"/>
</dbReference>
<feature type="transmembrane region" description="Helical" evidence="5">
    <location>
        <begin position="86"/>
        <end position="114"/>
    </location>
</feature>
<feature type="transmembrane region" description="Helical" evidence="5">
    <location>
        <begin position="285"/>
        <end position="306"/>
    </location>
</feature>
<dbReference type="Proteomes" id="UP001155483">
    <property type="component" value="Unassembled WGS sequence"/>
</dbReference>
<feature type="transmembrane region" description="Helical" evidence="5">
    <location>
        <begin position="126"/>
        <end position="146"/>
    </location>
</feature>
<feature type="transmembrane region" description="Helical" evidence="5">
    <location>
        <begin position="426"/>
        <end position="443"/>
    </location>
</feature>
<dbReference type="InterPro" id="IPR002293">
    <property type="entry name" value="AA/rel_permease1"/>
</dbReference>
<evidence type="ECO:0000313" key="6">
    <source>
        <dbReference type="EMBL" id="MCU7551330.1"/>
    </source>
</evidence>
<evidence type="ECO:0000256" key="4">
    <source>
        <dbReference type="ARBA" id="ARBA00023136"/>
    </source>
</evidence>